<evidence type="ECO:0000259" key="2">
    <source>
        <dbReference type="PROSITE" id="PS50829"/>
    </source>
</evidence>
<sequence>MSVTDSTCSLKFGPKWIRLLSDSGIGSASGSGAGGGGGSSNGGNLHSQGGGGGGGGGATGSGASGFPNLANSSSGHQGLPPRKYPLAKFRYGKEELIAIYEQSLYGDNSAPVVMPPGDGSAGNSAFVDVWMERSQTPRSLQPMSEDEQRLWACYRLPSASTGRGRGRGLGPLNGGGGSSTMSGGWNLAGQGGGAGQQTIMRSWRSPSGPQYSADRGGPIRDRTGSSPQGQSVFNTGTSSGNGGSNSSGLWRRTSQTTNQGQQHQQSIQMQQQQQMTNRDHLNNNNSSNSNNSNSASSHPSQRLNNNGNMNSNDSDDNRVPEWADDSITGSDGADPTEQVGSFDERGGFLGGPPAHVDDRSPSLNSSAPGSIRNAHQANISPNLSRQPQPLQRSLSNIETTESRPYRDMTSVGYSPEVDHFSRKSVAPAASGVGPSERELSTDGPAVSSPGPSHPPTPQHTQPTIDDSKQPVLVAMVARGHCNGPEIPSSNPAAVLGSPVPSAHWAPCSPIIQPQQTPPRVDQMPQMSSSVIGSIGQPAGVCNCTGQHSTVTGCGTSCTRTLLAGTASANPSIAGGSCDLWFYKDPQGVIQGPFPSSDMIEWCGQGYFHDGLECRRACDSAFSALGALKKAWNGHLPFLAPAMMEPITVPLVHNSQQHIHNVFSGALHTGVVTSSAAGGAVGMGGVVGGTSMGGLLSGVPNSAHMLLSSHAHAGHMDGTNSPRNGTPVTSDQQMVTANGIISQQQHVDASIQHHQGPLQLQELFGSVGGPNVVSMGLPRSMLPDLGSHPVGNERLLPGADVTTGGNHSPSMVSSPSRSVAAGSSGKMISLGPVRDAIQRNMVDSHEVNNNERVITPPARNSLSNSCGDVCDLASLTTVGGNDTVTLNGASRPDDLIMSEPRAIAPVSWYDSGVPSSEQTLPPERSPPPPQPIDEDVQLQQLQAANDAVRRKVQEKNERNIATDQPTSEHMVKQQQQSPHLSADVLSPYEQATTTTAAATVRATHETRRDIQSGSATTAAAALVTSPTNNHSAAPATASGGGAGGSKKKKDRREKKATNNDKDKQDASGPVGNGKSTKNRGGGGDEWVQRGGGGTAGASKDSKKSSQQQQQQQQQQHNKEQQESMFSEWSSDCQSEEYDRETNLIVPAPAPAVPAWGARSEWTGDKTAPTPSLGEIQRAEEERAQRERAQRQREAARSGCTTASARTWASAIAPTKSFEQIQKEEASRVVHNHVSSARTSPSSNRTNQPPALMSTAVANGVTSSHPVSKAVTSPPQQPASAKTTPAASTLAAATKIAPPSVPKTPLVPEVTSSEQQLIDWCLQVTLGLNSKTYLDIPTVVSILKDVESEAEIEDYVSQFFGESLKEPRQFARQFVQKRARLGVGAASTQSRQPGWCTTGGGKKNRNSGGSHNNGSNKANSKRI</sequence>
<dbReference type="FunCoup" id="A0A1V9XBQ7">
    <property type="interactions" value="632"/>
</dbReference>
<comment type="caution">
    <text evidence="3">The sequence shown here is derived from an EMBL/GenBank/DDBJ whole genome shotgun (WGS) entry which is preliminary data.</text>
</comment>
<evidence type="ECO:0000313" key="3">
    <source>
        <dbReference type="EMBL" id="OQR70980.1"/>
    </source>
</evidence>
<keyword evidence="4" id="KW-1185">Reference proteome</keyword>
<feature type="compositionally biased region" description="Polar residues" evidence="1">
    <location>
        <begin position="1121"/>
        <end position="1131"/>
    </location>
</feature>
<dbReference type="Gene3D" id="3.30.1490.40">
    <property type="match status" value="1"/>
</dbReference>
<dbReference type="STRING" id="418985.A0A1V9XBQ7"/>
<feature type="compositionally biased region" description="Gly residues" evidence="1">
    <location>
        <begin position="48"/>
        <end position="63"/>
    </location>
</feature>
<dbReference type="InterPro" id="IPR003169">
    <property type="entry name" value="GYF"/>
</dbReference>
<dbReference type="GO" id="GO:0005829">
    <property type="term" value="C:cytosol"/>
    <property type="evidence" value="ECO:0007669"/>
    <property type="project" value="TreeGrafter"/>
</dbReference>
<evidence type="ECO:0000256" key="1">
    <source>
        <dbReference type="SAM" id="MobiDB-lite"/>
    </source>
</evidence>
<gene>
    <name evidence="3" type="ORF">BIW11_11279</name>
</gene>
<feature type="region of interest" description="Disordered" evidence="1">
    <location>
        <begin position="908"/>
        <end position="932"/>
    </location>
</feature>
<dbReference type="PROSITE" id="PS50829">
    <property type="entry name" value="GYF"/>
    <property type="match status" value="1"/>
</dbReference>
<feature type="compositionally biased region" description="Low complexity" evidence="1">
    <location>
        <begin position="1103"/>
        <end position="1114"/>
    </location>
</feature>
<dbReference type="InterPro" id="IPR051640">
    <property type="entry name" value="GRB10-interact_GYF"/>
</dbReference>
<feature type="compositionally biased region" description="Polar residues" evidence="1">
    <location>
        <begin position="1254"/>
        <end position="1271"/>
    </location>
</feature>
<feature type="domain" description="GYF" evidence="2">
    <location>
        <begin position="577"/>
        <end position="625"/>
    </location>
</feature>
<feature type="compositionally biased region" description="Low complexity" evidence="1">
    <location>
        <begin position="1404"/>
        <end position="1421"/>
    </location>
</feature>
<dbReference type="OrthoDB" id="48509at2759"/>
<dbReference type="PANTHER" id="PTHR14445:SF36">
    <property type="entry name" value="FI03272P-RELATED"/>
    <property type="match status" value="1"/>
</dbReference>
<protein>
    <recommendedName>
        <fullName evidence="2">GYF domain-containing protein</fullName>
    </recommendedName>
</protein>
<organism evidence="3 4">
    <name type="scientific">Tropilaelaps mercedesae</name>
    <dbReference type="NCBI Taxonomy" id="418985"/>
    <lineage>
        <taxon>Eukaryota</taxon>
        <taxon>Metazoa</taxon>
        <taxon>Ecdysozoa</taxon>
        <taxon>Arthropoda</taxon>
        <taxon>Chelicerata</taxon>
        <taxon>Arachnida</taxon>
        <taxon>Acari</taxon>
        <taxon>Parasitiformes</taxon>
        <taxon>Mesostigmata</taxon>
        <taxon>Gamasina</taxon>
        <taxon>Dermanyssoidea</taxon>
        <taxon>Laelapidae</taxon>
        <taxon>Tropilaelaps</taxon>
    </lineage>
</organism>
<dbReference type="InterPro" id="IPR035445">
    <property type="entry name" value="GYF-like_dom_sf"/>
</dbReference>
<dbReference type="PANTHER" id="PTHR14445">
    <property type="entry name" value="GRB10 INTERACTING GYF PROTEIN"/>
    <property type="match status" value="1"/>
</dbReference>
<dbReference type="CDD" id="cd00072">
    <property type="entry name" value="GYF"/>
    <property type="match status" value="1"/>
</dbReference>
<reference evidence="3 4" key="1">
    <citation type="journal article" date="2017" name="Gigascience">
        <title>Draft genome of the honey bee ectoparasitic mite, Tropilaelaps mercedesae, is shaped by the parasitic life history.</title>
        <authorList>
            <person name="Dong X."/>
            <person name="Armstrong S.D."/>
            <person name="Xia D."/>
            <person name="Makepeace B.L."/>
            <person name="Darby A.C."/>
            <person name="Kadowaki T."/>
        </authorList>
    </citation>
    <scope>NUCLEOTIDE SEQUENCE [LARGE SCALE GENOMIC DNA]</scope>
    <source>
        <strain evidence="3">Wuxi-XJTLU</strain>
    </source>
</reference>
<feature type="region of interest" description="Disordered" evidence="1">
    <location>
        <begin position="162"/>
        <end position="466"/>
    </location>
</feature>
<feature type="region of interest" description="Disordered" evidence="1">
    <location>
        <begin position="1381"/>
        <end position="1421"/>
    </location>
</feature>
<feature type="compositionally biased region" description="Basic and acidic residues" evidence="1">
    <location>
        <begin position="1052"/>
        <end position="1064"/>
    </location>
</feature>
<feature type="compositionally biased region" description="Polar residues" evidence="1">
    <location>
        <begin position="198"/>
        <end position="210"/>
    </location>
</feature>
<dbReference type="Proteomes" id="UP000192247">
    <property type="component" value="Unassembled WGS sequence"/>
</dbReference>
<feature type="compositionally biased region" description="Polar residues" evidence="1">
    <location>
        <begin position="1231"/>
        <end position="1247"/>
    </location>
</feature>
<name>A0A1V9XBQ7_9ACAR</name>
<feature type="compositionally biased region" description="Basic and acidic residues" evidence="1">
    <location>
        <begin position="949"/>
        <end position="959"/>
    </location>
</feature>
<feature type="compositionally biased region" description="Gly residues" evidence="1">
    <location>
        <begin position="1078"/>
        <end position="1094"/>
    </location>
</feature>
<feature type="region of interest" description="Disordered" evidence="1">
    <location>
        <begin position="28"/>
        <end position="81"/>
    </location>
</feature>
<feature type="compositionally biased region" description="Gly residues" evidence="1">
    <location>
        <begin position="28"/>
        <end position="41"/>
    </location>
</feature>
<dbReference type="Pfam" id="PF02213">
    <property type="entry name" value="GYF"/>
    <property type="match status" value="1"/>
</dbReference>
<dbReference type="InParanoid" id="A0A1V9XBQ7"/>
<feature type="compositionally biased region" description="Gly residues" evidence="1">
    <location>
        <begin position="167"/>
        <end position="178"/>
    </location>
</feature>
<accession>A0A1V9XBQ7</accession>
<feature type="compositionally biased region" description="Basic and acidic residues" evidence="1">
    <location>
        <begin position="1175"/>
        <end position="1194"/>
    </location>
</feature>
<feature type="region of interest" description="Disordered" evidence="1">
    <location>
        <begin position="796"/>
        <end position="826"/>
    </location>
</feature>
<feature type="compositionally biased region" description="Polar residues" evidence="1">
    <location>
        <begin position="960"/>
        <end position="978"/>
    </location>
</feature>
<feature type="region of interest" description="Disordered" evidence="1">
    <location>
        <begin position="949"/>
        <end position="978"/>
    </location>
</feature>
<proteinExistence type="predicted"/>
<dbReference type="SMART" id="SM00444">
    <property type="entry name" value="GYF"/>
    <property type="match status" value="1"/>
</dbReference>
<dbReference type="SUPFAM" id="SSF55277">
    <property type="entry name" value="GYF domain"/>
    <property type="match status" value="1"/>
</dbReference>
<feature type="compositionally biased region" description="Low complexity" evidence="1">
    <location>
        <begin position="807"/>
        <end position="824"/>
    </location>
</feature>
<dbReference type="EMBL" id="MNPL01015639">
    <property type="protein sequence ID" value="OQR70980.1"/>
    <property type="molecule type" value="Genomic_DNA"/>
</dbReference>
<feature type="region of interest" description="Disordered" evidence="1">
    <location>
        <begin position="998"/>
        <end position="1280"/>
    </location>
</feature>
<feature type="compositionally biased region" description="Low complexity" evidence="1">
    <location>
        <begin position="246"/>
        <end position="297"/>
    </location>
</feature>
<feature type="compositionally biased region" description="Polar residues" evidence="1">
    <location>
        <begin position="224"/>
        <end position="233"/>
    </location>
</feature>
<evidence type="ECO:0000313" key="4">
    <source>
        <dbReference type="Proteomes" id="UP000192247"/>
    </source>
</evidence>
<feature type="compositionally biased region" description="Polar residues" evidence="1">
    <location>
        <begin position="361"/>
        <end position="399"/>
    </location>
</feature>